<sequence length="615" mass="69606">MAELRDGEQYSIPCGEGPKGISVMHVRLTETAFRALESYQSSQGSVSSQPSINFQGSQGLIKIPKVDQPNEMHEFNFYMSNVGNDNAQGSFDCIKQTVSSSGASQLSFLGPIQNKITVCATSDSYQTTRERMTQAEEESRNHSTKVIKPHGPLLGRTVQRRKAPQCSTDMVPKRKRSTPTNPAELVRRNHNAVSQRPYRDRVIHLLALRSYKKPELLARLQRDGVHQKDRNSLGYILQQVATLSPKDNSYSLKDYVFKEIQKDWPGYSEIDKQSLELILSRKSEMLQDAASTSIFKPPLTANRSTPSTSQQRISRLSTRPPTPLFSCHLSGSREKASATATAPPPPPHPSAAAGAPTPPPVPSIIPSVSNPLQTAGSTSHFTPEEQGAQDLLQGSWSTNSNIEFQQQRYTSEAYLRTLMPPPATPPNHMGKRQAAFHQRLKRMRERVRKVGSTTQVKYKSTASKSKEGKDLGKEETDQMEEGPSFNCLHALLSKVDVHHVLDMKWHVSSFLSIRKYVSISSEEQRQSYKDDFNAEYDEYRDLHFRVECVTQKFTKLDSQRKEVSPNSKEYQVLHEEILEEYQKLKQSIPNYFEEKHRCMYLHNKLSHIKKLIGEF</sequence>
<evidence type="ECO:0000259" key="8">
    <source>
        <dbReference type="PROSITE" id="PS51980"/>
    </source>
</evidence>
<keyword evidence="4" id="KW-0804">Transcription</keyword>
<dbReference type="OrthoDB" id="6284217at2759"/>
<dbReference type="EMBL" id="VZTY01031762">
    <property type="protein sequence ID" value="NXU58314.1"/>
    <property type="molecule type" value="Genomic_DNA"/>
</dbReference>
<dbReference type="GO" id="GO:0032968">
    <property type="term" value="P:positive regulation of transcription elongation by RNA polymerase II"/>
    <property type="evidence" value="ECO:0007669"/>
    <property type="project" value="TreeGrafter"/>
</dbReference>
<evidence type="ECO:0000256" key="2">
    <source>
        <dbReference type="ARBA" id="ARBA00009171"/>
    </source>
</evidence>
<evidence type="ECO:0000313" key="9">
    <source>
        <dbReference type="EMBL" id="NXU58314.1"/>
    </source>
</evidence>
<keyword evidence="3" id="KW-0805">Transcription regulation</keyword>
<evidence type="ECO:0000313" key="10">
    <source>
        <dbReference type="Proteomes" id="UP000582182"/>
    </source>
</evidence>
<feature type="region of interest" description="Disordered" evidence="7">
    <location>
        <begin position="158"/>
        <end position="181"/>
    </location>
</feature>
<organism evidence="9 10">
    <name type="scientific">Turnix velox</name>
    <name type="common">Little buttonquail</name>
    <dbReference type="NCBI Taxonomy" id="2529409"/>
    <lineage>
        <taxon>Eukaryota</taxon>
        <taxon>Metazoa</taxon>
        <taxon>Chordata</taxon>
        <taxon>Craniata</taxon>
        <taxon>Vertebrata</taxon>
        <taxon>Euteleostomi</taxon>
        <taxon>Archelosauria</taxon>
        <taxon>Archosauria</taxon>
        <taxon>Dinosauria</taxon>
        <taxon>Saurischia</taxon>
        <taxon>Theropoda</taxon>
        <taxon>Coelurosauria</taxon>
        <taxon>Aves</taxon>
        <taxon>Neognathae</taxon>
        <taxon>Neoaves</taxon>
        <taxon>Charadriiformes</taxon>
        <taxon>Turnicidae</taxon>
        <taxon>Turnix</taxon>
    </lineage>
</organism>
<keyword evidence="10" id="KW-1185">Reference proteome</keyword>
<comment type="caution">
    <text evidence="9">The sequence shown here is derived from an EMBL/GenBank/DDBJ whole genome shotgun (WGS) entry which is preliminary data.</text>
</comment>
<gene>
    <name evidence="9" type="primary">Ell2</name>
    <name evidence="9" type="ORF">TURVEL_R08609</name>
</gene>
<dbReference type="GO" id="GO:0006368">
    <property type="term" value="P:transcription elongation by RNA polymerase II"/>
    <property type="evidence" value="ECO:0007669"/>
    <property type="project" value="InterPro"/>
</dbReference>
<feature type="region of interest" description="Disordered" evidence="7">
    <location>
        <begin position="446"/>
        <end position="479"/>
    </location>
</feature>
<keyword evidence="5" id="KW-0539">Nucleus</keyword>
<dbReference type="Gene3D" id="6.10.140.340">
    <property type="match status" value="1"/>
</dbReference>
<feature type="compositionally biased region" description="Polar residues" evidence="7">
    <location>
        <begin position="451"/>
        <end position="463"/>
    </location>
</feature>
<dbReference type="Pfam" id="PF07303">
    <property type="entry name" value="Occludin_ELL"/>
    <property type="match status" value="1"/>
</dbReference>
<evidence type="ECO:0000256" key="1">
    <source>
        <dbReference type="ARBA" id="ARBA00004123"/>
    </source>
</evidence>
<dbReference type="Pfam" id="PF10390">
    <property type="entry name" value="ELL"/>
    <property type="match status" value="1"/>
</dbReference>
<comment type="similarity">
    <text evidence="2 6">Belongs to the ELL/occludin family.</text>
</comment>
<dbReference type="Proteomes" id="UP000582182">
    <property type="component" value="Unassembled WGS sequence"/>
</dbReference>
<name>A0A7L3LW36_9CHAR</name>
<feature type="region of interest" description="Disordered" evidence="7">
    <location>
        <begin position="294"/>
        <end position="387"/>
    </location>
</feature>
<dbReference type="PROSITE" id="PS51980">
    <property type="entry name" value="OCEL"/>
    <property type="match status" value="1"/>
</dbReference>
<dbReference type="GO" id="GO:0000987">
    <property type="term" value="F:cis-regulatory region sequence-specific DNA binding"/>
    <property type="evidence" value="ECO:0007669"/>
    <property type="project" value="TreeGrafter"/>
</dbReference>
<dbReference type="InterPro" id="IPR019464">
    <property type="entry name" value="ELL_N"/>
</dbReference>
<dbReference type="PANTHER" id="PTHR23288">
    <property type="entry name" value="OCCLUDIN AND RNA POLYMERASE II ELONGATION FACTOR ELL"/>
    <property type="match status" value="1"/>
</dbReference>
<feature type="compositionally biased region" description="Basic and acidic residues" evidence="7">
    <location>
        <begin position="464"/>
        <end position="476"/>
    </location>
</feature>
<evidence type="ECO:0000256" key="4">
    <source>
        <dbReference type="ARBA" id="ARBA00023163"/>
    </source>
</evidence>
<evidence type="ECO:0000256" key="3">
    <source>
        <dbReference type="ARBA" id="ARBA00023015"/>
    </source>
</evidence>
<evidence type="ECO:0000256" key="5">
    <source>
        <dbReference type="ARBA" id="ARBA00023242"/>
    </source>
</evidence>
<feature type="compositionally biased region" description="Polar residues" evidence="7">
    <location>
        <begin position="372"/>
        <end position="381"/>
    </location>
</feature>
<evidence type="ECO:0000256" key="7">
    <source>
        <dbReference type="SAM" id="MobiDB-lite"/>
    </source>
</evidence>
<feature type="non-terminal residue" evidence="9">
    <location>
        <position position="1"/>
    </location>
</feature>
<feature type="non-terminal residue" evidence="9">
    <location>
        <position position="615"/>
    </location>
</feature>
<dbReference type="InterPro" id="IPR036390">
    <property type="entry name" value="WH_DNA-bd_sf"/>
</dbReference>
<dbReference type="GO" id="GO:0042795">
    <property type="term" value="P:snRNA transcription by RNA polymerase II"/>
    <property type="evidence" value="ECO:0007669"/>
    <property type="project" value="TreeGrafter"/>
</dbReference>
<dbReference type="SUPFAM" id="SSF144292">
    <property type="entry name" value="occludin/ELL-like"/>
    <property type="match status" value="1"/>
</dbReference>
<dbReference type="GO" id="GO:0008023">
    <property type="term" value="C:transcription elongation factor complex"/>
    <property type="evidence" value="ECO:0007669"/>
    <property type="project" value="InterPro"/>
</dbReference>
<dbReference type="Gene3D" id="1.10.10.2670">
    <property type="entry name" value="E3 ubiquitin-protein ligase"/>
    <property type="match status" value="1"/>
</dbReference>
<dbReference type="SUPFAM" id="SSF46785">
    <property type="entry name" value="Winged helix' DNA-binding domain"/>
    <property type="match status" value="1"/>
</dbReference>
<dbReference type="AlphaFoldDB" id="A0A7L3LW36"/>
<feature type="domain" description="OCEL" evidence="8">
    <location>
        <begin position="510"/>
        <end position="615"/>
    </location>
</feature>
<dbReference type="InterPro" id="IPR042065">
    <property type="entry name" value="E3_ELL-like"/>
</dbReference>
<reference evidence="9 10" key="1">
    <citation type="submission" date="2019-09" db="EMBL/GenBank/DDBJ databases">
        <title>Bird 10,000 Genomes (B10K) Project - Family phase.</title>
        <authorList>
            <person name="Zhang G."/>
        </authorList>
    </citation>
    <scope>NUCLEOTIDE SEQUENCE [LARGE SCALE GENOMIC DNA]</scope>
    <source>
        <strain evidence="9">B10K-DU-029-46</strain>
    </source>
</reference>
<dbReference type="InterPro" id="IPR010844">
    <property type="entry name" value="Occludin_ELL"/>
</dbReference>
<evidence type="ECO:0000256" key="6">
    <source>
        <dbReference type="PROSITE-ProRule" id="PRU01324"/>
    </source>
</evidence>
<protein>
    <submittedName>
        <fullName evidence="9">ELL2 factor</fullName>
    </submittedName>
</protein>
<feature type="compositionally biased region" description="Polar residues" evidence="7">
    <location>
        <begin position="301"/>
        <end position="319"/>
    </location>
</feature>
<accession>A0A7L3LW36</accession>
<comment type="subcellular location">
    <subcellularLocation>
        <location evidence="1">Nucleus</location>
    </subcellularLocation>
</comment>
<dbReference type="PANTHER" id="PTHR23288:SF8">
    <property type="entry name" value="RNA POLYMERASE II ELONGATION FACTOR ELL2"/>
    <property type="match status" value="1"/>
</dbReference>
<proteinExistence type="inferred from homology"/>
<dbReference type="InterPro" id="IPR031176">
    <property type="entry name" value="ELL/occludin"/>
</dbReference>